<evidence type="ECO:0000313" key="13">
    <source>
        <dbReference type="EMBL" id="KIM42650.1"/>
    </source>
</evidence>
<comment type="catalytic activity">
    <reaction evidence="11">
        <text>a 6-O-methyl-2'-deoxyguanosine in DNA + L-cysteinyl-[protein] = S-methyl-L-cysteinyl-[protein] + a 2'-deoxyguanosine in DNA</text>
        <dbReference type="Rhea" id="RHEA:24000"/>
        <dbReference type="Rhea" id="RHEA-COMP:10131"/>
        <dbReference type="Rhea" id="RHEA-COMP:10132"/>
        <dbReference type="Rhea" id="RHEA-COMP:11367"/>
        <dbReference type="Rhea" id="RHEA-COMP:11368"/>
        <dbReference type="ChEBI" id="CHEBI:29950"/>
        <dbReference type="ChEBI" id="CHEBI:82612"/>
        <dbReference type="ChEBI" id="CHEBI:85445"/>
        <dbReference type="ChEBI" id="CHEBI:85448"/>
        <dbReference type="EC" id="2.1.1.63"/>
    </reaction>
</comment>
<keyword evidence="14" id="KW-1185">Reference proteome</keyword>
<dbReference type="Gene3D" id="1.10.10.10">
    <property type="entry name" value="Winged helix-like DNA-binding domain superfamily/Winged helix DNA-binding domain"/>
    <property type="match status" value="1"/>
</dbReference>
<dbReference type="Proteomes" id="UP000053424">
    <property type="component" value="Unassembled WGS sequence"/>
</dbReference>
<dbReference type="SUPFAM" id="SSF46767">
    <property type="entry name" value="Methylated DNA-protein cysteine methyltransferase, C-terminal domain"/>
    <property type="match status" value="1"/>
</dbReference>
<comment type="catalytic activity">
    <reaction evidence="1">
        <text>a 4-O-methyl-thymidine in DNA + L-cysteinyl-[protein] = a thymidine in DNA + S-methyl-L-cysteinyl-[protein]</text>
        <dbReference type="Rhea" id="RHEA:53428"/>
        <dbReference type="Rhea" id="RHEA-COMP:10131"/>
        <dbReference type="Rhea" id="RHEA-COMP:10132"/>
        <dbReference type="Rhea" id="RHEA-COMP:13555"/>
        <dbReference type="Rhea" id="RHEA-COMP:13556"/>
        <dbReference type="ChEBI" id="CHEBI:29950"/>
        <dbReference type="ChEBI" id="CHEBI:82612"/>
        <dbReference type="ChEBI" id="CHEBI:137386"/>
        <dbReference type="ChEBI" id="CHEBI:137387"/>
        <dbReference type="EC" id="2.1.1.63"/>
    </reaction>
</comment>
<proteinExistence type="inferred from homology"/>
<gene>
    <name evidence="13" type="ORF">M413DRAFT_444336</name>
</gene>
<evidence type="ECO:0000256" key="9">
    <source>
        <dbReference type="ARBA" id="ARBA00030795"/>
    </source>
</evidence>
<protein>
    <recommendedName>
        <fullName evidence="4">Methylated-DNA--protein-cysteine methyltransferase</fullName>
        <ecNumber evidence="3">2.1.1.63</ecNumber>
    </recommendedName>
    <alternativeName>
        <fullName evidence="9">6-O-methylguanine-DNA methyltransferase</fullName>
    </alternativeName>
    <alternativeName>
        <fullName evidence="10">O-6-methylguanine-DNA-alkyltransferase</fullName>
    </alternativeName>
</protein>
<dbReference type="GO" id="GO:0032259">
    <property type="term" value="P:methylation"/>
    <property type="evidence" value="ECO:0007669"/>
    <property type="project" value="UniProtKB-KW"/>
</dbReference>
<dbReference type="InterPro" id="IPR036388">
    <property type="entry name" value="WH-like_DNA-bd_sf"/>
</dbReference>
<dbReference type="NCBIfam" id="TIGR00589">
    <property type="entry name" value="ogt"/>
    <property type="match status" value="1"/>
</dbReference>
<dbReference type="InterPro" id="IPR036217">
    <property type="entry name" value="MethylDNA_cys_MeTrfase_DNAb"/>
</dbReference>
<evidence type="ECO:0000256" key="5">
    <source>
        <dbReference type="ARBA" id="ARBA00022603"/>
    </source>
</evidence>
<dbReference type="PROSITE" id="PS00374">
    <property type="entry name" value="MGMT"/>
    <property type="match status" value="1"/>
</dbReference>
<evidence type="ECO:0000256" key="4">
    <source>
        <dbReference type="ARBA" id="ARBA00015377"/>
    </source>
</evidence>
<evidence type="ECO:0000256" key="3">
    <source>
        <dbReference type="ARBA" id="ARBA00011918"/>
    </source>
</evidence>
<reference evidence="13 14" key="1">
    <citation type="submission" date="2014-04" db="EMBL/GenBank/DDBJ databases">
        <authorList>
            <consortium name="DOE Joint Genome Institute"/>
            <person name="Kuo A."/>
            <person name="Gay G."/>
            <person name="Dore J."/>
            <person name="Kohler A."/>
            <person name="Nagy L.G."/>
            <person name="Floudas D."/>
            <person name="Copeland A."/>
            <person name="Barry K.W."/>
            <person name="Cichocki N."/>
            <person name="Veneault-Fourrey C."/>
            <person name="LaButti K."/>
            <person name="Lindquist E.A."/>
            <person name="Lipzen A."/>
            <person name="Lundell T."/>
            <person name="Morin E."/>
            <person name="Murat C."/>
            <person name="Sun H."/>
            <person name="Tunlid A."/>
            <person name="Henrissat B."/>
            <person name="Grigoriev I.V."/>
            <person name="Hibbett D.S."/>
            <person name="Martin F."/>
            <person name="Nordberg H.P."/>
            <person name="Cantor M.N."/>
            <person name="Hua S.X."/>
        </authorList>
    </citation>
    <scope>NUCLEOTIDE SEQUENCE [LARGE SCALE GENOMIC DNA]</scope>
    <source>
        <strain evidence="14">h7</strain>
    </source>
</reference>
<dbReference type="CDD" id="cd06445">
    <property type="entry name" value="ATase"/>
    <property type="match status" value="1"/>
</dbReference>
<keyword evidence="7" id="KW-0227">DNA damage</keyword>
<dbReference type="HOGENOM" id="CLU_000445_52_3_1"/>
<reference evidence="14" key="2">
    <citation type="submission" date="2015-01" db="EMBL/GenBank/DDBJ databases">
        <title>Evolutionary Origins and Diversification of the Mycorrhizal Mutualists.</title>
        <authorList>
            <consortium name="DOE Joint Genome Institute"/>
            <consortium name="Mycorrhizal Genomics Consortium"/>
            <person name="Kohler A."/>
            <person name="Kuo A."/>
            <person name="Nagy L.G."/>
            <person name="Floudas D."/>
            <person name="Copeland A."/>
            <person name="Barry K.W."/>
            <person name="Cichocki N."/>
            <person name="Veneault-Fourrey C."/>
            <person name="LaButti K."/>
            <person name="Lindquist E.A."/>
            <person name="Lipzen A."/>
            <person name="Lundell T."/>
            <person name="Morin E."/>
            <person name="Murat C."/>
            <person name="Riley R."/>
            <person name="Ohm R."/>
            <person name="Sun H."/>
            <person name="Tunlid A."/>
            <person name="Henrissat B."/>
            <person name="Grigoriev I.V."/>
            <person name="Hibbett D.S."/>
            <person name="Martin F."/>
        </authorList>
    </citation>
    <scope>NUCLEOTIDE SEQUENCE [LARGE SCALE GENOMIC DNA]</scope>
    <source>
        <strain evidence="14">h7</strain>
    </source>
</reference>
<name>A0A0C3C1B8_HEBCY</name>
<dbReference type="OrthoDB" id="1907495at2759"/>
<organism evidence="13 14">
    <name type="scientific">Hebeloma cylindrosporum</name>
    <dbReference type="NCBI Taxonomy" id="76867"/>
    <lineage>
        <taxon>Eukaryota</taxon>
        <taxon>Fungi</taxon>
        <taxon>Dikarya</taxon>
        <taxon>Basidiomycota</taxon>
        <taxon>Agaricomycotina</taxon>
        <taxon>Agaricomycetes</taxon>
        <taxon>Agaricomycetidae</taxon>
        <taxon>Agaricales</taxon>
        <taxon>Agaricineae</taxon>
        <taxon>Hymenogastraceae</taxon>
        <taxon>Hebeloma</taxon>
    </lineage>
</organism>
<comment type="similarity">
    <text evidence="2">Belongs to the MGMT family.</text>
</comment>
<evidence type="ECO:0000256" key="1">
    <source>
        <dbReference type="ARBA" id="ARBA00001286"/>
    </source>
</evidence>
<dbReference type="AlphaFoldDB" id="A0A0C3C1B8"/>
<evidence type="ECO:0000256" key="7">
    <source>
        <dbReference type="ARBA" id="ARBA00022763"/>
    </source>
</evidence>
<dbReference type="EC" id="2.1.1.63" evidence="3"/>
<dbReference type="InterPro" id="IPR001497">
    <property type="entry name" value="MethylDNA_cys_MeTrfase_AS"/>
</dbReference>
<keyword evidence="6" id="KW-0808">Transferase</keyword>
<sequence>MPAERSKIQCDGPLQMKIPMSERTNSRYFQVCNTDTLSEDTVRKERQMKNPSTIYFPVTSQERNTFRTKAGKPLTPHQWAVYDFALTIPKGRVTTYKDVAASAGGSPRSVGNALRNNPFSPYVPCHRVIASNHFVGGFFGEWGKDHKTGTHYNEKVEILSQEGVRFSDKGRLLSPDEVLWKPQSCVT</sequence>
<dbReference type="PANTHER" id="PTHR10815:SF13">
    <property type="entry name" value="METHYLATED-DNA--PROTEIN-CYSTEINE METHYLTRANSFERASE"/>
    <property type="match status" value="1"/>
</dbReference>
<keyword evidence="8" id="KW-0234">DNA repair</keyword>
<evidence type="ECO:0000259" key="12">
    <source>
        <dbReference type="Pfam" id="PF01035"/>
    </source>
</evidence>
<dbReference type="GO" id="GO:0006281">
    <property type="term" value="P:DNA repair"/>
    <property type="evidence" value="ECO:0007669"/>
    <property type="project" value="UniProtKB-KW"/>
</dbReference>
<evidence type="ECO:0000256" key="2">
    <source>
        <dbReference type="ARBA" id="ARBA00008711"/>
    </source>
</evidence>
<feature type="domain" description="Methylated-DNA-[protein]-cysteine S-methyltransferase DNA binding" evidence="12">
    <location>
        <begin position="77"/>
        <end position="163"/>
    </location>
</feature>
<dbReference type="InterPro" id="IPR014048">
    <property type="entry name" value="MethylDNA_cys_MeTrfase_DNA-bd"/>
</dbReference>
<dbReference type="PANTHER" id="PTHR10815">
    <property type="entry name" value="METHYLATED-DNA--PROTEIN-CYSTEINE METHYLTRANSFERASE"/>
    <property type="match status" value="1"/>
</dbReference>
<dbReference type="GO" id="GO:0003908">
    <property type="term" value="F:methylated-DNA-[protein]-cysteine S-methyltransferase activity"/>
    <property type="evidence" value="ECO:0007669"/>
    <property type="project" value="UniProtKB-EC"/>
</dbReference>
<dbReference type="EMBL" id="KN831777">
    <property type="protein sequence ID" value="KIM42650.1"/>
    <property type="molecule type" value="Genomic_DNA"/>
</dbReference>
<dbReference type="STRING" id="686832.A0A0C3C1B8"/>
<accession>A0A0C3C1B8</accession>
<evidence type="ECO:0000313" key="14">
    <source>
        <dbReference type="Proteomes" id="UP000053424"/>
    </source>
</evidence>
<evidence type="ECO:0000256" key="10">
    <source>
        <dbReference type="ARBA" id="ARBA00031621"/>
    </source>
</evidence>
<evidence type="ECO:0000256" key="11">
    <source>
        <dbReference type="ARBA" id="ARBA00049348"/>
    </source>
</evidence>
<evidence type="ECO:0000256" key="6">
    <source>
        <dbReference type="ARBA" id="ARBA00022679"/>
    </source>
</evidence>
<keyword evidence="5" id="KW-0489">Methyltransferase</keyword>
<evidence type="ECO:0000256" key="8">
    <source>
        <dbReference type="ARBA" id="ARBA00023204"/>
    </source>
</evidence>
<dbReference type="Pfam" id="PF01035">
    <property type="entry name" value="DNA_binding_1"/>
    <property type="match status" value="1"/>
</dbReference>